<evidence type="ECO:0000313" key="2">
    <source>
        <dbReference type="EMBL" id="MBK1660131.1"/>
    </source>
</evidence>
<sequence length="335" mass="34336">MATAAAPWRHRRDPAAMLRRRHLLALPLLPRTAAAQGQAWSPDRPIRFLQGFAPGGTTDILARLLAPELAAALGQRVVVENCPGAGGTLAAEALARARPDGATMMLLNNGFAVAAALFRRLPYDPEADIDPCALVATAPLVLLAAPRDGIGTLPDLLAAARARPGALTVATVGIGSTQHFALEALAALAGIGVTHVPYRGTPAALVALRTGEVQAVMETLGAVLGQVQAGEARALAVTAAARAPLLPDVPTMAESGIAGFDLATWYAIGFPAGTPAAVQARLAEETARAVAAPRLRAQFDSLGLQPASGGPEATRALIRAEIARALQARASIPQP</sequence>
<reference evidence="2 3" key="1">
    <citation type="journal article" date="2020" name="Microorganisms">
        <title>Osmotic Adaptation and Compatible Solute Biosynthesis of Phototrophic Bacteria as Revealed from Genome Analyses.</title>
        <authorList>
            <person name="Imhoff J.F."/>
            <person name="Rahn T."/>
            <person name="Kunzel S."/>
            <person name="Keller A."/>
            <person name="Neulinger S.C."/>
        </authorList>
    </citation>
    <scope>NUCLEOTIDE SEQUENCE [LARGE SCALE GENOMIC DNA]</scope>
    <source>
        <strain evidence="2 3">DSM 15382</strain>
    </source>
</reference>
<protein>
    <recommendedName>
        <fullName evidence="4">Tripartite-type tricarboxylate transporter, receptor component TctC</fullName>
    </recommendedName>
</protein>
<dbReference type="Proteomes" id="UP000697995">
    <property type="component" value="Unassembled WGS sequence"/>
</dbReference>
<dbReference type="Gene3D" id="3.40.190.150">
    <property type="entry name" value="Bordetella uptake gene, domain 1"/>
    <property type="match status" value="1"/>
</dbReference>
<organism evidence="2 3">
    <name type="scientific">Paracraurococcus ruber</name>
    <dbReference type="NCBI Taxonomy" id="77675"/>
    <lineage>
        <taxon>Bacteria</taxon>
        <taxon>Pseudomonadati</taxon>
        <taxon>Pseudomonadota</taxon>
        <taxon>Alphaproteobacteria</taxon>
        <taxon>Acetobacterales</taxon>
        <taxon>Roseomonadaceae</taxon>
        <taxon>Paracraurococcus</taxon>
    </lineage>
</organism>
<dbReference type="SUPFAM" id="SSF53850">
    <property type="entry name" value="Periplasmic binding protein-like II"/>
    <property type="match status" value="1"/>
</dbReference>
<dbReference type="Gene3D" id="3.40.190.10">
    <property type="entry name" value="Periplasmic binding protein-like II"/>
    <property type="match status" value="1"/>
</dbReference>
<dbReference type="PIRSF" id="PIRSF017082">
    <property type="entry name" value="YflP"/>
    <property type="match status" value="1"/>
</dbReference>
<dbReference type="PANTHER" id="PTHR42928:SF5">
    <property type="entry name" value="BLR1237 PROTEIN"/>
    <property type="match status" value="1"/>
</dbReference>
<dbReference type="EMBL" id="NRSG01000149">
    <property type="protein sequence ID" value="MBK1660131.1"/>
    <property type="molecule type" value="Genomic_DNA"/>
</dbReference>
<dbReference type="InterPro" id="IPR042100">
    <property type="entry name" value="Bug_dom1"/>
</dbReference>
<proteinExistence type="inferred from homology"/>
<name>A0ABS1D018_9PROT</name>
<comment type="caution">
    <text evidence="2">The sequence shown here is derived from an EMBL/GenBank/DDBJ whole genome shotgun (WGS) entry which is preliminary data.</text>
</comment>
<accession>A0ABS1D018</accession>
<keyword evidence="3" id="KW-1185">Reference proteome</keyword>
<evidence type="ECO:0000313" key="3">
    <source>
        <dbReference type="Proteomes" id="UP000697995"/>
    </source>
</evidence>
<dbReference type="Pfam" id="PF03401">
    <property type="entry name" value="TctC"/>
    <property type="match status" value="1"/>
</dbReference>
<evidence type="ECO:0000256" key="1">
    <source>
        <dbReference type="ARBA" id="ARBA00006987"/>
    </source>
</evidence>
<dbReference type="InterPro" id="IPR005064">
    <property type="entry name" value="BUG"/>
</dbReference>
<evidence type="ECO:0008006" key="4">
    <source>
        <dbReference type="Google" id="ProtNLM"/>
    </source>
</evidence>
<comment type="similarity">
    <text evidence="1">Belongs to the UPF0065 (bug) family.</text>
</comment>
<dbReference type="PANTHER" id="PTHR42928">
    <property type="entry name" value="TRICARBOXYLATE-BINDING PROTEIN"/>
    <property type="match status" value="1"/>
</dbReference>
<gene>
    <name evidence="2" type="ORF">CKO45_18020</name>
</gene>